<dbReference type="PANTHER" id="PTHR39192">
    <property type="entry name" value="IRON UPTAKE SYSTEM COMPONENT EFEO"/>
    <property type="match status" value="1"/>
</dbReference>
<dbReference type="InterPro" id="IPR050894">
    <property type="entry name" value="EfeM/EfeO_iron_uptake"/>
</dbReference>
<organism evidence="5 6">
    <name type="scientific">Nocardioides humilatus</name>
    <dbReference type="NCBI Taxonomy" id="2607660"/>
    <lineage>
        <taxon>Bacteria</taxon>
        <taxon>Bacillati</taxon>
        <taxon>Actinomycetota</taxon>
        <taxon>Actinomycetes</taxon>
        <taxon>Propionibacteriales</taxon>
        <taxon>Nocardioidaceae</taxon>
        <taxon>Nocardioides</taxon>
    </lineage>
</organism>
<sequence>MPTLRPDLGKAKHTCNDAAVFVEEGTTHVLRLSLSVAAVALAALALTACGDDGTSSGDDKSSDGGTSAPVSAADAKLIEKAQDAYASYVSDESTLLLEQTGEFVELYKDGKDDAARALYPVARSHWERIEPVAESFGDLDPLMDAREADVDFAAGEEWTGWHVIEKDLWPARAEKYKSLTTEERGFYGDDLLANTEELDAQIQAGLDFPISLIADGSRGLLEEVATGKVTGEEEYWSRTDLWDFQANVDGAKVAFDGVKPLLEADDPELAAELEERFADLQALLDLHRSGDGFVTYDQLSADDVRDLAAAVDALSEPLSQLTAAVTS</sequence>
<dbReference type="CDD" id="cd14656">
    <property type="entry name" value="Imelysin-like_EfeO"/>
    <property type="match status" value="1"/>
</dbReference>
<keyword evidence="3" id="KW-0732">Signal</keyword>
<dbReference type="Proteomes" id="UP000325003">
    <property type="component" value="Unassembled WGS sequence"/>
</dbReference>
<name>A0A5B1LDT4_9ACTN</name>
<comment type="subcellular location">
    <subcellularLocation>
        <location evidence="1">Cell envelope</location>
    </subcellularLocation>
</comment>
<dbReference type="Gene3D" id="1.20.1420.20">
    <property type="entry name" value="M75 peptidase, HXXE motif"/>
    <property type="match status" value="1"/>
</dbReference>
<dbReference type="InterPro" id="IPR053377">
    <property type="entry name" value="Iron_uptake_EfeM/EfeO"/>
</dbReference>
<dbReference type="NCBIfam" id="NF041757">
    <property type="entry name" value="EfeO"/>
    <property type="match status" value="1"/>
</dbReference>
<dbReference type="EMBL" id="VUJV01000003">
    <property type="protein sequence ID" value="KAA1418606.1"/>
    <property type="molecule type" value="Genomic_DNA"/>
</dbReference>
<gene>
    <name evidence="5" type="ORF">F0U44_08895</name>
</gene>
<proteinExistence type="inferred from homology"/>
<evidence type="ECO:0000259" key="4">
    <source>
        <dbReference type="Pfam" id="PF09375"/>
    </source>
</evidence>
<dbReference type="Pfam" id="PF09375">
    <property type="entry name" value="Peptidase_M75"/>
    <property type="match status" value="1"/>
</dbReference>
<dbReference type="InterPro" id="IPR018976">
    <property type="entry name" value="Imelysin-like"/>
</dbReference>
<accession>A0A5B1LDT4</accession>
<dbReference type="AlphaFoldDB" id="A0A5B1LDT4"/>
<evidence type="ECO:0000256" key="3">
    <source>
        <dbReference type="ARBA" id="ARBA00022729"/>
    </source>
</evidence>
<comment type="similarity">
    <text evidence="2">Belongs to the EfeM/EfeO family.</text>
</comment>
<feature type="domain" description="Imelysin-like" evidence="4">
    <location>
        <begin position="81"/>
        <end position="321"/>
    </location>
</feature>
<reference evidence="5 6" key="2">
    <citation type="submission" date="2019-09" db="EMBL/GenBank/DDBJ databases">
        <authorList>
            <person name="Jin C."/>
        </authorList>
    </citation>
    <scope>NUCLEOTIDE SEQUENCE [LARGE SCALE GENOMIC DNA]</scope>
    <source>
        <strain evidence="5 6">BN130099</strain>
    </source>
</reference>
<comment type="caution">
    <text evidence="5">The sequence shown here is derived from an EMBL/GenBank/DDBJ whole genome shotgun (WGS) entry which is preliminary data.</text>
</comment>
<dbReference type="InterPro" id="IPR038352">
    <property type="entry name" value="Imelysin_sf"/>
</dbReference>
<evidence type="ECO:0000313" key="5">
    <source>
        <dbReference type="EMBL" id="KAA1418606.1"/>
    </source>
</evidence>
<evidence type="ECO:0000256" key="1">
    <source>
        <dbReference type="ARBA" id="ARBA00004196"/>
    </source>
</evidence>
<evidence type="ECO:0000313" key="6">
    <source>
        <dbReference type="Proteomes" id="UP000325003"/>
    </source>
</evidence>
<keyword evidence="5" id="KW-0449">Lipoprotein</keyword>
<dbReference type="GO" id="GO:0030313">
    <property type="term" value="C:cell envelope"/>
    <property type="evidence" value="ECO:0007669"/>
    <property type="project" value="UniProtKB-SubCell"/>
</dbReference>
<dbReference type="PANTHER" id="PTHR39192:SF1">
    <property type="entry name" value="IRON UPTAKE SYSTEM COMPONENT EFEO"/>
    <property type="match status" value="1"/>
</dbReference>
<dbReference type="InterPro" id="IPR034981">
    <property type="entry name" value="Imelysin-like_EfeO/Algp7"/>
</dbReference>
<protein>
    <submittedName>
        <fullName evidence="5">EfeM/EfeO family lipoprotein</fullName>
    </submittedName>
</protein>
<evidence type="ECO:0000256" key="2">
    <source>
        <dbReference type="ARBA" id="ARBA00005989"/>
    </source>
</evidence>
<reference evidence="5 6" key="1">
    <citation type="submission" date="2019-09" db="EMBL/GenBank/DDBJ databases">
        <title>Nocardioides panacisoli sp. nov., isolated from the soil of a ginseng field.</title>
        <authorList>
            <person name="Cho C."/>
        </authorList>
    </citation>
    <scope>NUCLEOTIDE SEQUENCE [LARGE SCALE GENOMIC DNA]</scope>
    <source>
        <strain evidence="5 6">BN130099</strain>
    </source>
</reference>
<keyword evidence="6" id="KW-1185">Reference proteome</keyword>